<dbReference type="Pfam" id="PF02383">
    <property type="entry name" value="Syja_N"/>
    <property type="match status" value="1"/>
</dbReference>
<dbReference type="Proteomes" id="UP000070544">
    <property type="component" value="Unassembled WGS sequence"/>
</dbReference>
<dbReference type="GO" id="GO:0012505">
    <property type="term" value="C:endomembrane system"/>
    <property type="evidence" value="ECO:0007669"/>
    <property type="project" value="UniProtKB-SubCell"/>
</dbReference>
<reference evidence="5 6" key="1">
    <citation type="journal article" date="2015" name="Genome Biol. Evol.">
        <title>Phylogenomic analyses indicate that early fungi evolved digesting cell walls of algal ancestors of land plants.</title>
        <authorList>
            <person name="Chang Y."/>
            <person name="Wang S."/>
            <person name="Sekimoto S."/>
            <person name="Aerts A.L."/>
            <person name="Choi C."/>
            <person name="Clum A."/>
            <person name="LaButti K.M."/>
            <person name="Lindquist E.A."/>
            <person name="Yee Ngan C."/>
            <person name="Ohm R.A."/>
            <person name="Salamov A.A."/>
            <person name="Grigoriev I.V."/>
            <person name="Spatafora J.W."/>
            <person name="Berbee M.L."/>
        </authorList>
    </citation>
    <scope>NUCLEOTIDE SEQUENCE [LARGE SCALE GENOMIC DNA]</scope>
    <source>
        <strain evidence="5 6">JEL478</strain>
    </source>
</reference>
<sequence length="584" mass="66812">MAEALQRFTLWETRTRYYIVGSNVTEDVFRILKIDRTSKELEVTDDPHLYTEKEVMSVMKMVDLGNKSTGGLAKTEPLTFFGILGFVRFLEGYYLMIVTKRRAVALLGGHYVYHIDETKLIYIPGPMVKIERKPDESRYIQVFQNVDLSKNFYFSYTYDITRTLQHNLTRTPGRVSFDPQEMFVWNFNPLVAGFGSISSPWALPAIHGFVDQAKISVYGRNIFVTLIARRSRHYAGVRFLKRGVSDQGYVANDVETEQIVSDATTTSFYVPRGRYRNKPGYTSFVQHRGSIPLFWSQDTTSMAPKPPIELTVIDPYFSAAALHFDEMFKRYGAPIIVLNLVKSKEKTPRESILLNEFTACVTYLNKNLPADKKIIYIAWDMARASKSEDQNVVETLEEIAKNVLSTTGFFHSGPEPYMNVVRREMQVLYINGVVRTNCVDCIDRTNAAQFVIGKSALGQQLYALGVIDSPQVPLDCDAVNLLNVLYHDHGDTIALQYGGSHLVNTMETYRKINAASTHSREMIESIKRYYSNSFTDAEKQDAINLFLGTYLAQPNARLWDLKTDYHLHNEDPRFKTAKRRWSSI</sequence>
<dbReference type="OrthoDB" id="405996at2759"/>
<evidence type="ECO:0000313" key="5">
    <source>
        <dbReference type="EMBL" id="KXS17766.1"/>
    </source>
</evidence>
<keyword evidence="6" id="KW-1185">Reference proteome</keyword>
<organism evidence="5 6">
    <name type="scientific">Gonapodya prolifera (strain JEL478)</name>
    <name type="common">Monoblepharis prolifera</name>
    <dbReference type="NCBI Taxonomy" id="1344416"/>
    <lineage>
        <taxon>Eukaryota</taxon>
        <taxon>Fungi</taxon>
        <taxon>Fungi incertae sedis</taxon>
        <taxon>Chytridiomycota</taxon>
        <taxon>Chytridiomycota incertae sedis</taxon>
        <taxon>Monoblepharidomycetes</taxon>
        <taxon>Monoblepharidales</taxon>
        <taxon>Gonapodyaceae</taxon>
        <taxon>Gonapodya</taxon>
    </lineage>
</organism>
<keyword evidence="2" id="KW-0378">Hydrolase</keyword>
<proteinExistence type="predicted"/>
<evidence type="ECO:0000256" key="1">
    <source>
        <dbReference type="ARBA" id="ARBA00004308"/>
    </source>
</evidence>
<dbReference type="PANTHER" id="PTHR45738:SF5">
    <property type="entry name" value="POLYPHOSPHOINOSITIDE PHOSPHATASE"/>
    <property type="match status" value="1"/>
</dbReference>
<evidence type="ECO:0000313" key="6">
    <source>
        <dbReference type="Proteomes" id="UP000070544"/>
    </source>
</evidence>
<evidence type="ECO:0000259" key="4">
    <source>
        <dbReference type="PROSITE" id="PS50275"/>
    </source>
</evidence>
<evidence type="ECO:0000256" key="3">
    <source>
        <dbReference type="ARBA" id="ARBA00023136"/>
    </source>
</evidence>
<dbReference type="InterPro" id="IPR002013">
    <property type="entry name" value="SAC_dom"/>
</dbReference>
<protein>
    <recommendedName>
        <fullName evidence="4">SAC domain-containing protein</fullName>
    </recommendedName>
</protein>
<dbReference type="PANTHER" id="PTHR45738">
    <property type="entry name" value="POLYPHOSPHOINOSITIDE PHOSPHATASE"/>
    <property type="match status" value="1"/>
</dbReference>
<feature type="domain" description="SAC" evidence="4">
    <location>
        <begin position="143"/>
        <end position="499"/>
    </location>
</feature>
<dbReference type="GO" id="GO:0043813">
    <property type="term" value="F:phosphatidylinositol-3,5-bisphosphate 5-phosphatase activity"/>
    <property type="evidence" value="ECO:0007669"/>
    <property type="project" value="InterPro"/>
</dbReference>
<dbReference type="GO" id="GO:0046856">
    <property type="term" value="P:phosphatidylinositol dephosphorylation"/>
    <property type="evidence" value="ECO:0007669"/>
    <property type="project" value="InterPro"/>
</dbReference>
<gene>
    <name evidence="5" type="ORF">M427DRAFT_96707</name>
</gene>
<dbReference type="InterPro" id="IPR043573">
    <property type="entry name" value="Fig4-like"/>
</dbReference>
<name>A0A139ALW1_GONPJ</name>
<dbReference type="AlphaFoldDB" id="A0A139ALW1"/>
<dbReference type="OMA" id="KRKCCAH"/>
<comment type="subcellular location">
    <subcellularLocation>
        <location evidence="1">Endomembrane system</location>
    </subcellularLocation>
</comment>
<dbReference type="STRING" id="1344416.A0A139ALW1"/>
<dbReference type="PROSITE" id="PS50275">
    <property type="entry name" value="SAC"/>
    <property type="match status" value="1"/>
</dbReference>
<evidence type="ECO:0000256" key="2">
    <source>
        <dbReference type="ARBA" id="ARBA00022801"/>
    </source>
</evidence>
<dbReference type="EMBL" id="KQ965745">
    <property type="protein sequence ID" value="KXS17766.1"/>
    <property type="molecule type" value="Genomic_DNA"/>
</dbReference>
<keyword evidence="3" id="KW-0472">Membrane</keyword>
<accession>A0A139ALW1</accession>